<dbReference type="EMBL" id="CAACVI010000023">
    <property type="protein sequence ID" value="VEN74222.1"/>
    <property type="molecule type" value="Genomic_DNA"/>
</dbReference>
<dbReference type="Pfam" id="PF05168">
    <property type="entry name" value="HEPN"/>
    <property type="match status" value="1"/>
</dbReference>
<feature type="domain" description="HEPN" evidence="1">
    <location>
        <begin position="9"/>
        <end position="119"/>
    </location>
</feature>
<reference evidence="2" key="1">
    <citation type="submission" date="2019-01" db="EMBL/GenBank/DDBJ databases">
        <authorList>
            <consortium name="Genoscope - CEA"/>
            <person name="William W."/>
        </authorList>
    </citation>
    <scope>NUCLEOTIDE SEQUENCE</scope>
    <source>
        <strain evidence="2">CR-1</strain>
    </source>
</reference>
<dbReference type="Gene3D" id="1.20.120.330">
    <property type="entry name" value="Nucleotidyltransferases domain 2"/>
    <property type="match status" value="1"/>
</dbReference>
<protein>
    <submittedName>
        <fullName evidence="2">HEPN domain protein</fullName>
    </submittedName>
</protein>
<name>A0A484HG69_9BACT</name>
<evidence type="ECO:0000313" key="2">
    <source>
        <dbReference type="EMBL" id="VEN74222.1"/>
    </source>
</evidence>
<dbReference type="AlphaFoldDB" id="A0A484HG69"/>
<dbReference type="SMART" id="SM00748">
    <property type="entry name" value="HEPN"/>
    <property type="match status" value="1"/>
</dbReference>
<sequence length="130" mass="14762">MKDETKTWAEYSGENLESARILLESRLFNPCLQNVQQCVEKALKALLIENSVGVKKTHSISKLKTALIRNGLDVPISDDDCDFLDSIYIPSKYPVSSILPYFEPDLEICEYAISIAESVFNWMNDILSLR</sequence>
<gene>
    <name evidence="2" type="ORF">EPICR_30156</name>
</gene>
<dbReference type="InterPro" id="IPR007842">
    <property type="entry name" value="HEPN_dom"/>
</dbReference>
<dbReference type="SUPFAM" id="SSF81593">
    <property type="entry name" value="Nucleotidyltransferase substrate binding subunit/domain"/>
    <property type="match status" value="1"/>
</dbReference>
<accession>A0A484HG69</accession>
<evidence type="ECO:0000259" key="1">
    <source>
        <dbReference type="PROSITE" id="PS50910"/>
    </source>
</evidence>
<dbReference type="PROSITE" id="PS50910">
    <property type="entry name" value="HEPN"/>
    <property type="match status" value="1"/>
</dbReference>
<proteinExistence type="predicted"/>
<organism evidence="2">
    <name type="scientific">uncultured Desulfobacteraceae bacterium</name>
    <dbReference type="NCBI Taxonomy" id="218296"/>
    <lineage>
        <taxon>Bacteria</taxon>
        <taxon>Pseudomonadati</taxon>
        <taxon>Thermodesulfobacteriota</taxon>
        <taxon>Desulfobacteria</taxon>
        <taxon>Desulfobacterales</taxon>
        <taxon>Desulfobacteraceae</taxon>
        <taxon>environmental samples</taxon>
    </lineage>
</organism>